<organism evidence="2 3">
    <name type="scientific">Emiliania huxleyi (strain CCMP1516)</name>
    <dbReference type="NCBI Taxonomy" id="280463"/>
    <lineage>
        <taxon>Eukaryota</taxon>
        <taxon>Haptista</taxon>
        <taxon>Haptophyta</taxon>
        <taxon>Prymnesiophyceae</taxon>
        <taxon>Isochrysidales</taxon>
        <taxon>Noelaerhabdaceae</taxon>
        <taxon>Emiliania</taxon>
    </lineage>
</organism>
<dbReference type="RefSeq" id="XP_005763785.1">
    <property type="nucleotide sequence ID" value="XM_005763728.1"/>
</dbReference>
<dbReference type="Proteomes" id="UP000013827">
    <property type="component" value="Unassembled WGS sequence"/>
</dbReference>
<accession>A0A0D3IJC1</accession>
<dbReference type="AlphaFoldDB" id="A0A0D3IJC1"/>
<dbReference type="PaxDb" id="2903-EOD11356"/>
<evidence type="ECO:0000313" key="2">
    <source>
        <dbReference type="EnsemblProtists" id="EOD11356"/>
    </source>
</evidence>
<keyword evidence="3" id="KW-1185">Reference proteome</keyword>
<dbReference type="KEGG" id="ehx:EMIHUDRAFT_214692"/>
<dbReference type="GeneID" id="17257467"/>
<evidence type="ECO:0000313" key="3">
    <source>
        <dbReference type="Proteomes" id="UP000013827"/>
    </source>
</evidence>
<reference evidence="3" key="1">
    <citation type="journal article" date="2013" name="Nature">
        <title>Pan genome of the phytoplankton Emiliania underpins its global distribution.</title>
        <authorList>
            <person name="Read B.A."/>
            <person name="Kegel J."/>
            <person name="Klute M.J."/>
            <person name="Kuo A."/>
            <person name="Lefebvre S.C."/>
            <person name="Maumus F."/>
            <person name="Mayer C."/>
            <person name="Miller J."/>
            <person name="Monier A."/>
            <person name="Salamov A."/>
            <person name="Young J."/>
            <person name="Aguilar M."/>
            <person name="Claverie J.M."/>
            <person name="Frickenhaus S."/>
            <person name="Gonzalez K."/>
            <person name="Herman E.K."/>
            <person name="Lin Y.C."/>
            <person name="Napier J."/>
            <person name="Ogata H."/>
            <person name="Sarno A.F."/>
            <person name="Shmutz J."/>
            <person name="Schroeder D."/>
            <person name="de Vargas C."/>
            <person name="Verret F."/>
            <person name="von Dassow P."/>
            <person name="Valentin K."/>
            <person name="Van de Peer Y."/>
            <person name="Wheeler G."/>
            <person name="Dacks J.B."/>
            <person name="Delwiche C.F."/>
            <person name="Dyhrman S.T."/>
            <person name="Glockner G."/>
            <person name="John U."/>
            <person name="Richards T."/>
            <person name="Worden A.Z."/>
            <person name="Zhang X."/>
            <person name="Grigoriev I.V."/>
            <person name="Allen A.E."/>
            <person name="Bidle K."/>
            <person name="Borodovsky M."/>
            <person name="Bowler C."/>
            <person name="Brownlee C."/>
            <person name="Cock J.M."/>
            <person name="Elias M."/>
            <person name="Gladyshev V.N."/>
            <person name="Groth M."/>
            <person name="Guda C."/>
            <person name="Hadaegh A."/>
            <person name="Iglesias-Rodriguez M.D."/>
            <person name="Jenkins J."/>
            <person name="Jones B.M."/>
            <person name="Lawson T."/>
            <person name="Leese F."/>
            <person name="Lindquist E."/>
            <person name="Lobanov A."/>
            <person name="Lomsadze A."/>
            <person name="Malik S.B."/>
            <person name="Marsh M.E."/>
            <person name="Mackinder L."/>
            <person name="Mock T."/>
            <person name="Mueller-Roeber B."/>
            <person name="Pagarete A."/>
            <person name="Parker M."/>
            <person name="Probert I."/>
            <person name="Quesneville H."/>
            <person name="Raines C."/>
            <person name="Rensing S.A."/>
            <person name="Riano-Pachon D.M."/>
            <person name="Richier S."/>
            <person name="Rokitta S."/>
            <person name="Shiraiwa Y."/>
            <person name="Soanes D.M."/>
            <person name="van der Giezen M."/>
            <person name="Wahlund T.M."/>
            <person name="Williams B."/>
            <person name="Wilson W."/>
            <person name="Wolfe G."/>
            <person name="Wurch L.L."/>
        </authorList>
    </citation>
    <scope>NUCLEOTIDE SEQUENCE</scope>
</reference>
<dbReference type="EnsemblProtists" id="EOD11356">
    <property type="protein sequence ID" value="EOD11356"/>
    <property type="gene ID" value="EMIHUDRAFT_214692"/>
</dbReference>
<sequence length="135" mass="14478">MLTTQPRSSLLAYSQRVCWSTGRPGRERGPVGPDPAVSTGGLCGSLRQPTCAVERSSASGWTRGRVPARLTWPAKPCALPWALSWVLPWVLPWALLWALPWALPRSAVGQQSAAGGKSGGRGPWTSWPSFAAFLL</sequence>
<protein>
    <submittedName>
        <fullName evidence="2">Uncharacterized protein</fullName>
    </submittedName>
</protein>
<reference evidence="2" key="2">
    <citation type="submission" date="2024-10" db="UniProtKB">
        <authorList>
            <consortium name="EnsemblProtists"/>
        </authorList>
    </citation>
    <scope>IDENTIFICATION</scope>
</reference>
<proteinExistence type="predicted"/>
<name>A0A0D3IJC1_EMIH1</name>
<evidence type="ECO:0000256" key="1">
    <source>
        <dbReference type="SAM" id="MobiDB-lite"/>
    </source>
</evidence>
<feature type="region of interest" description="Disordered" evidence="1">
    <location>
        <begin position="21"/>
        <end position="43"/>
    </location>
</feature>
<dbReference type="HOGENOM" id="CLU_1889695_0_0_1"/>